<evidence type="ECO:0000256" key="1">
    <source>
        <dbReference type="SAM" id="Phobius"/>
    </source>
</evidence>
<keyword evidence="1" id="KW-0472">Membrane</keyword>
<keyword evidence="3" id="KW-1185">Reference proteome</keyword>
<protein>
    <submittedName>
        <fullName evidence="2">Uncharacterized protein</fullName>
    </submittedName>
</protein>
<dbReference type="AlphaFoldDB" id="A0AAD4HA60"/>
<accession>A0AAD4HA60</accession>
<comment type="caution">
    <text evidence="2">The sequence shown here is derived from an EMBL/GenBank/DDBJ whole genome shotgun (WGS) entry which is preliminary data.</text>
</comment>
<dbReference type="Proteomes" id="UP001194580">
    <property type="component" value="Unassembled WGS sequence"/>
</dbReference>
<sequence length="152" mass="16545">MYALGALGMSWCEMVAYSGQVLPVGVNLARVGQVSTNSRLGVRSRKSSKRLVLLWILAGVLYGGIVAGVACQYPKGLYVGLAYIGALFLILVIYILSRPTRGLFTLGRHYILQTYLIATVVAAVAIVIYLAVHHFEFLTSNDKSHRASTTRP</sequence>
<keyword evidence="1" id="KW-1133">Transmembrane helix</keyword>
<evidence type="ECO:0000313" key="2">
    <source>
        <dbReference type="EMBL" id="KAG0279378.1"/>
    </source>
</evidence>
<reference evidence="2" key="1">
    <citation type="journal article" date="2020" name="Fungal Divers.">
        <title>Resolving the Mortierellaceae phylogeny through synthesis of multi-gene phylogenetics and phylogenomics.</title>
        <authorList>
            <person name="Vandepol N."/>
            <person name="Liber J."/>
            <person name="Desiro A."/>
            <person name="Na H."/>
            <person name="Kennedy M."/>
            <person name="Barry K."/>
            <person name="Grigoriev I.V."/>
            <person name="Miller A.N."/>
            <person name="O'Donnell K."/>
            <person name="Stajich J.E."/>
            <person name="Bonito G."/>
        </authorList>
    </citation>
    <scope>NUCLEOTIDE SEQUENCE</scope>
    <source>
        <strain evidence="2">NRRL 28262</strain>
    </source>
</reference>
<feature type="transmembrane region" description="Helical" evidence="1">
    <location>
        <begin position="51"/>
        <end position="70"/>
    </location>
</feature>
<proteinExistence type="predicted"/>
<dbReference type="EMBL" id="JAAAIL010000129">
    <property type="protein sequence ID" value="KAG0279378.1"/>
    <property type="molecule type" value="Genomic_DNA"/>
</dbReference>
<name>A0AAD4HA60_9FUNG</name>
<evidence type="ECO:0000313" key="3">
    <source>
        <dbReference type="Proteomes" id="UP001194580"/>
    </source>
</evidence>
<keyword evidence="1" id="KW-0812">Transmembrane</keyword>
<gene>
    <name evidence="2" type="ORF">BGZ95_001413</name>
</gene>
<feature type="transmembrane region" description="Helical" evidence="1">
    <location>
        <begin position="76"/>
        <end position="97"/>
    </location>
</feature>
<organism evidence="2 3">
    <name type="scientific">Linnemannia exigua</name>
    <dbReference type="NCBI Taxonomy" id="604196"/>
    <lineage>
        <taxon>Eukaryota</taxon>
        <taxon>Fungi</taxon>
        <taxon>Fungi incertae sedis</taxon>
        <taxon>Mucoromycota</taxon>
        <taxon>Mortierellomycotina</taxon>
        <taxon>Mortierellomycetes</taxon>
        <taxon>Mortierellales</taxon>
        <taxon>Mortierellaceae</taxon>
        <taxon>Linnemannia</taxon>
    </lineage>
</organism>
<feature type="transmembrane region" description="Helical" evidence="1">
    <location>
        <begin position="109"/>
        <end position="132"/>
    </location>
</feature>